<dbReference type="GO" id="GO:0005524">
    <property type="term" value="F:ATP binding"/>
    <property type="evidence" value="ECO:0007669"/>
    <property type="project" value="UniProtKB-KW"/>
</dbReference>
<proteinExistence type="predicted"/>
<dbReference type="PROSITE" id="PS00211">
    <property type="entry name" value="ABC_TRANSPORTER_1"/>
    <property type="match status" value="1"/>
</dbReference>
<dbReference type="InterPro" id="IPR015854">
    <property type="entry name" value="ABC_transpr_LolD-like"/>
</dbReference>
<dbReference type="PANTHER" id="PTHR24220">
    <property type="entry name" value="IMPORT ATP-BINDING PROTEIN"/>
    <property type="match status" value="1"/>
</dbReference>
<dbReference type="Gene3D" id="3.40.50.300">
    <property type="entry name" value="P-loop containing nucleotide triphosphate hydrolases"/>
    <property type="match status" value="1"/>
</dbReference>
<dbReference type="PROSITE" id="PS50893">
    <property type="entry name" value="ABC_TRANSPORTER_2"/>
    <property type="match status" value="1"/>
</dbReference>
<evidence type="ECO:0000313" key="6">
    <source>
        <dbReference type="Proteomes" id="UP001589536"/>
    </source>
</evidence>
<sequence>MSAPVLELRGVSKSYTGGVKALDSVDLELGEGEMLGIVGPSGSGKSTLLNVMGTLDRASEGEVLVGGMDVSTFSDRLLSTVRAQAIGFVFQQFHLNDTYNALQNVAVGLQYAKVPRRDRQAIATAALETVRMGHRLDHQPHQLSGGEKQRVAIARALVNKPKYLLADEPTGALDSENGAAVMELFGELNQQGMTVVIITHDLEIADSLPRRVEIRDGVLRAGATRKASAR</sequence>
<dbReference type="SMART" id="SM00382">
    <property type="entry name" value="AAA"/>
    <property type="match status" value="1"/>
</dbReference>
<evidence type="ECO:0000259" key="4">
    <source>
        <dbReference type="PROSITE" id="PS50893"/>
    </source>
</evidence>
<dbReference type="InterPro" id="IPR017911">
    <property type="entry name" value="MacB-like_ATP-bd"/>
</dbReference>
<protein>
    <submittedName>
        <fullName evidence="5">ABC transporter ATP-binding protein</fullName>
    </submittedName>
</protein>
<gene>
    <name evidence="5" type="ORF">ACFFPI_19040</name>
</gene>
<comment type="caution">
    <text evidence="5">The sequence shown here is derived from an EMBL/GenBank/DDBJ whole genome shotgun (WGS) entry which is preliminary data.</text>
</comment>
<dbReference type="InterPro" id="IPR003439">
    <property type="entry name" value="ABC_transporter-like_ATP-bd"/>
</dbReference>
<dbReference type="SUPFAM" id="SSF52540">
    <property type="entry name" value="P-loop containing nucleoside triphosphate hydrolases"/>
    <property type="match status" value="1"/>
</dbReference>
<dbReference type="InterPro" id="IPR003593">
    <property type="entry name" value="AAA+_ATPase"/>
</dbReference>
<evidence type="ECO:0000256" key="3">
    <source>
        <dbReference type="ARBA" id="ARBA00022840"/>
    </source>
</evidence>
<dbReference type="EMBL" id="JBHMBH010000042">
    <property type="protein sequence ID" value="MFB9716198.1"/>
    <property type="molecule type" value="Genomic_DNA"/>
</dbReference>
<dbReference type="RefSeq" id="WP_345053734.1">
    <property type="nucleotide sequence ID" value="NZ_BAABED010000001.1"/>
</dbReference>
<evidence type="ECO:0000256" key="1">
    <source>
        <dbReference type="ARBA" id="ARBA00022448"/>
    </source>
</evidence>
<name>A0ABV5UVH9_9MICC</name>
<dbReference type="PANTHER" id="PTHR24220:SF86">
    <property type="entry name" value="ABC TRANSPORTER ABCH.1"/>
    <property type="match status" value="1"/>
</dbReference>
<keyword evidence="1" id="KW-0813">Transport</keyword>
<feature type="domain" description="ABC transporter" evidence="4">
    <location>
        <begin position="6"/>
        <end position="229"/>
    </location>
</feature>
<keyword evidence="6" id="KW-1185">Reference proteome</keyword>
<evidence type="ECO:0000313" key="5">
    <source>
        <dbReference type="EMBL" id="MFB9716198.1"/>
    </source>
</evidence>
<keyword evidence="3 5" id="KW-0067">ATP-binding</keyword>
<keyword evidence="2" id="KW-0547">Nucleotide-binding</keyword>
<evidence type="ECO:0000256" key="2">
    <source>
        <dbReference type="ARBA" id="ARBA00022741"/>
    </source>
</evidence>
<accession>A0ABV5UVH9</accession>
<reference evidence="5 6" key="1">
    <citation type="submission" date="2024-09" db="EMBL/GenBank/DDBJ databases">
        <authorList>
            <person name="Sun Q."/>
            <person name="Mori K."/>
        </authorList>
    </citation>
    <scope>NUCLEOTIDE SEQUENCE [LARGE SCALE GENOMIC DNA]</scope>
    <source>
        <strain evidence="5 6">JCM 13519</strain>
    </source>
</reference>
<dbReference type="CDD" id="cd03255">
    <property type="entry name" value="ABC_MJ0796_LolCDE_FtsE"/>
    <property type="match status" value="1"/>
</dbReference>
<dbReference type="Proteomes" id="UP001589536">
    <property type="component" value="Unassembled WGS sequence"/>
</dbReference>
<organism evidence="5 6">
    <name type="scientific">Arthrobacter methylotrophus</name>
    <dbReference type="NCBI Taxonomy" id="121291"/>
    <lineage>
        <taxon>Bacteria</taxon>
        <taxon>Bacillati</taxon>
        <taxon>Actinomycetota</taxon>
        <taxon>Actinomycetes</taxon>
        <taxon>Micrococcales</taxon>
        <taxon>Micrococcaceae</taxon>
        <taxon>Arthrobacter</taxon>
    </lineage>
</organism>
<dbReference type="Pfam" id="PF00005">
    <property type="entry name" value="ABC_tran"/>
    <property type="match status" value="1"/>
</dbReference>
<dbReference type="InterPro" id="IPR027417">
    <property type="entry name" value="P-loop_NTPase"/>
</dbReference>
<dbReference type="InterPro" id="IPR017871">
    <property type="entry name" value="ABC_transporter-like_CS"/>
</dbReference>